<reference evidence="2 3" key="1">
    <citation type="submission" date="2024-09" db="EMBL/GenBank/DDBJ databases">
        <authorList>
            <person name="Sun Q."/>
            <person name="Mori K."/>
        </authorList>
    </citation>
    <scope>NUCLEOTIDE SEQUENCE [LARGE SCALE GENOMIC DNA]</scope>
    <source>
        <strain evidence="2 3">JCM 13519</strain>
    </source>
</reference>
<evidence type="ECO:0000313" key="3">
    <source>
        <dbReference type="Proteomes" id="UP001589536"/>
    </source>
</evidence>
<dbReference type="Proteomes" id="UP001589536">
    <property type="component" value="Unassembled WGS sequence"/>
</dbReference>
<dbReference type="EMBL" id="JBHMBH010000026">
    <property type="protein sequence ID" value="MFB9714816.1"/>
    <property type="molecule type" value="Genomic_DNA"/>
</dbReference>
<evidence type="ECO:0000313" key="2">
    <source>
        <dbReference type="EMBL" id="MFB9714816.1"/>
    </source>
</evidence>
<organism evidence="2 3">
    <name type="scientific">Arthrobacter methylotrophus</name>
    <dbReference type="NCBI Taxonomy" id="121291"/>
    <lineage>
        <taxon>Bacteria</taxon>
        <taxon>Bacillati</taxon>
        <taxon>Actinomycetota</taxon>
        <taxon>Actinomycetes</taxon>
        <taxon>Micrococcales</taxon>
        <taxon>Micrococcaceae</taxon>
        <taxon>Arthrobacter</taxon>
    </lineage>
</organism>
<keyword evidence="3" id="KW-1185">Reference proteome</keyword>
<proteinExistence type="predicted"/>
<comment type="caution">
    <text evidence="2">The sequence shown here is derived from an EMBL/GenBank/DDBJ whole genome shotgun (WGS) entry which is preliminary data.</text>
</comment>
<accession>A0ABV5UQL1</accession>
<keyword evidence="1" id="KW-0812">Transmembrane</keyword>
<protein>
    <submittedName>
        <fullName evidence="2">Uncharacterized protein</fullName>
    </submittedName>
</protein>
<keyword evidence="1" id="KW-0472">Membrane</keyword>
<feature type="transmembrane region" description="Helical" evidence="1">
    <location>
        <begin position="57"/>
        <end position="78"/>
    </location>
</feature>
<gene>
    <name evidence="2" type="ORF">ACFFPI_11860</name>
</gene>
<dbReference type="RefSeq" id="WP_345047222.1">
    <property type="nucleotide sequence ID" value="NZ_BAABED010000001.1"/>
</dbReference>
<name>A0ABV5UQL1_9MICC</name>
<keyword evidence="1" id="KW-1133">Transmembrane helix</keyword>
<evidence type="ECO:0000256" key="1">
    <source>
        <dbReference type="SAM" id="Phobius"/>
    </source>
</evidence>
<sequence length="501" mass="52099">MDAIKNLISATDPLKTDPAAVPDAETVLGKIVTDRSEAVDKMPPNVRSLADAKRQRAVRIAGLLTIAAAAVTAGVLVVSNLGTLTGAPVPANSGLVTSAATVTPSASATPTATPTASQAPAVPWKTFTDSTSQATFELPDSWTAIETPTMIAGKAYNSVSVRNSGNKQVAALNLVYDRTIGGCAAPKPVAVLDSVDLDIPQKPDKVAEFSALKGSALGPSRFTFTVITGDRVYGTVALSEEQKLPGTPVCQQINGITGPSNVPFVDFGDVWAMAADGSNAPLVFNSVAEARAYMQTQEYQDMKRMLISLSLKPSNVATSSLFKSDKANVQFSLPTGWTAKDVPAGTADFPASGIEVADESGRKVAHLYYGSGGGLGGACGPNERYKMTELDTAPSALNGAWAQSAGVRFSYRVLDQSAVGKGLSYEVGLVDKSSGQLSDTCPELMYTVVSGAPKGTLSFADRASQGSGAPTFATMEDAKTYMGTPEYAKLKEMITSLQLTQ</sequence>